<name>A0AAX3EQP5_PAEUR</name>
<reference evidence="2" key="1">
    <citation type="submission" date="2022-07" db="EMBL/GenBank/DDBJ databases">
        <authorList>
            <person name="Wu T."/>
        </authorList>
    </citation>
    <scope>NUCLEOTIDE SEQUENCE</scope>
    <source>
        <strain evidence="2">SD-1</strain>
        <plasmid evidence="2">unnamed4</plasmid>
    </source>
</reference>
<feature type="region of interest" description="Disordered" evidence="1">
    <location>
        <begin position="103"/>
        <end position="128"/>
    </location>
</feature>
<dbReference type="EMBL" id="CP101189">
    <property type="protein sequence ID" value="UYW00142.1"/>
    <property type="molecule type" value="Genomic_DNA"/>
</dbReference>
<accession>A0AAX3EQP5</accession>
<organism evidence="2 3">
    <name type="scientific">Paenarthrobacter ureafaciens</name>
    <dbReference type="NCBI Taxonomy" id="37931"/>
    <lineage>
        <taxon>Bacteria</taxon>
        <taxon>Bacillati</taxon>
        <taxon>Actinomycetota</taxon>
        <taxon>Actinomycetes</taxon>
        <taxon>Micrococcales</taxon>
        <taxon>Micrococcaceae</taxon>
        <taxon>Paenarthrobacter</taxon>
    </lineage>
</organism>
<evidence type="ECO:0000313" key="2">
    <source>
        <dbReference type="EMBL" id="UYW00142.1"/>
    </source>
</evidence>
<sequence>MTTEKDNELAALIASHYGITDLENTADAERVADAQALAAKINAAGLGPSSVRGLVNSEGIREILGLGSLRSTWVTMSRDPAFPEAVVTEKLWNASEVRKYAKKREAGRAGSVGRPPNSSTLKQQKKQI</sequence>
<keyword evidence="2" id="KW-0614">Plasmid</keyword>
<evidence type="ECO:0000256" key="1">
    <source>
        <dbReference type="SAM" id="MobiDB-lite"/>
    </source>
</evidence>
<proteinExistence type="predicted"/>
<dbReference type="Proteomes" id="UP001163293">
    <property type="component" value="Plasmid unnamed4"/>
</dbReference>
<dbReference type="RefSeq" id="WP_264398909.1">
    <property type="nucleotide sequence ID" value="NZ_CP101183.1"/>
</dbReference>
<gene>
    <name evidence="2" type="ORF">NL394_23370</name>
</gene>
<keyword evidence="3" id="KW-1185">Reference proteome</keyword>
<geneLocation type="plasmid" evidence="2 3">
    <name>unnamed4</name>
</geneLocation>
<dbReference type="AlphaFoldDB" id="A0AAX3EQP5"/>
<protein>
    <submittedName>
        <fullName evidence="2">Uncharacterized protein</fullName>
    </submittedName>
</protein>
<evidence type="ECO:0000313" key="3">
    <source>
        <dbReference type="Proteomes" id="UP001163293"/>
    </source>
</evidence>